<feature type="region of interest" description="Disordered" evidence="7">
    <location>
        <begin position="25"/>
        <end position="107"/>
    </location>
</feature>
<feature type="non-terminal residue" evidence="8">
    <location>
        <position position="1"/>
    </location>
</feature>
<dbReference type="GO" id="GO:0009314">
    <property type="term" value="P:response to radiation"/>
    <property type="evidence" value="ECO:0007669"/>
    <property type="project" value="TreeGrafter"/>
</dbReference>
<dbReference type="PANTHER" id="PTHR45873">
    <property type="entry name" value="DNA POLYMERASE ETA"/>
    <property type="match status" value="1"/>
</dbReference>
<comment type="subcellular location">
    <subcellularLocation>
        <location evidence="1">Nucleus</location>
    </subcellularLocation>
</comment>
<evidence type="ECO:0000313" key="8">
    <source>
        <dbReference type="EMBL" id="GFR43921.1"/>
    </source>
</evidence>
<reference evidence="8 9" key="1">
    <citation type="journal article" date="2021" name="Sci. Rep.">
        <title>Genome sequencing of the multicellular alga Astrephomene provides insights into convergent evolution of germ-soma differentiation.</title>
        <authorList>
            <person name="Yamashita S."/>
            <person name="Yamamoto K."/>
            <person name="Matsuzaki R."/>
            <person name="Suzuki S."/>
            <person name="Yamaguchi H."/>
            <person name="Hirooka S."/>
            <person name="Minakuchi Y."/>
            <person name="Miyagishima S."/>
            <person name="Kawachi M."/>
            <person name="Toyoda A."/>
            <person name="Nozaki H."/>
        </authorList>
    </citation>
    <scope>NUCLEOTIDE SEQUENCE [LARGE SCALE GENOMIC DNA]</scope>
    <source>
        <strain evidence="8 9">NIES-4017</strain>
    </source>
</reference>
<evidence type="ECO:0000256" key="5">
    <source>
        <dbReference type="ARBA" id="ARBA00023204"/>
    </source>
</evidence>
<dbReference type="EMBL" id="BMAR01000006">
    <property type="protein sequence ID" value="GFR43921.1"/>
    <property type="molecule type" value="Genomic_DNA"/>
</dbReference>
<evidence type="ECO:0000256" key="2">
    <source>
        <dbReference type="ARBA" id="ARBA00022679"/>
    </source>
</evidence>
<dbReference type="GO" id="GO:0035861">
    <property type="term" value="C:site of double-strand break"/>
    <property type="evidence" value="ECO:0007669"/>
    <property type="project" value="TreeGrafter"/>
</dbReference>
<dbReference type="GO" id="GO:0003887">
    <property type="term" value="F:DNA-directed DNA polymerase activity"/>
    <property type="evidence" value="ECO:0007669"/>
    <property type="project" value="TreeGrafter"/>
</dbReference>
<evidence type="ECO:0000256" key="3">
    <source>
        <dbReference type="ARBA" id="ARBA00022723"/>
    </source>
</evidence>
<keyword evidence="6" id="KW-0539">Nucleus</keyword>
<evidence type="ECO:0000256" key="6">
    <source>
        <dbReference type="ARBA" id="ARBA00023242"/>
    </source>
</evidence>
<dbReference type="GO" id="GO:0005657">
    <property type="term" value="C:replication fork"/>
    <property type="evidence" value="ECO:0007669"/>
    <property type="project" value="TreeGrafter"/>
</dbReference>
<dbReference type="GO" id="GO:0006281">
    <property type="term" value="P:DNA repair"/>
    <property type="evidence" value="ECO:0007669"/>
    <property type="project" value="UniProtKB-KW"/>
</dbReference>
<keyword evidence="4" id="KW-0227">DNA damage</keyword>
<feature type="compositionally biased region" description="Pro residues" evidence="7">
    <location>
        <begin position="86"/>
        <end position="102"/>
    </location>
</feature>
<keyword evidence="5" id="KW-0234">DNA repair</keyword>
<keyword evidence="3" id="KW-0479">Metal-binding</keyword>
<evidence type="ECO:0000313" key="9">
    <source>
        <dbReference type="Proteomes" id="UP001054857"/>
    </source>
</evidence>
<dbReference type="GO" id="GO:0046872">
    <property type="term" value="F:metal ion binding"/>
    <property type="evidence" value="ECO:0007669"/>
    <property type="project" value="UniProtKB-KW"/>
</dbReference>
<dbReference type="PANTHER" id="PTHR45873:SF1">
    <property type="entry name" value="DNA POLYMERASE ETA"/>
    <property type="match status" value="1"/>
</dbReference>
<accession>A0AAD3DQ91</accession>
<dbReference type="GO" id="GO:0042276">
    <property type="term" value="P:error-prone translesion synthesis"/>
    <property type="evidence" value="ECO:0007669"/>
    <property type="project" value="TreeGrafter"/>
</dbReference>
<dbReference type="InterPro" id="IPR052230">
    <property type="entry name" value="DNA_polymerase_eta"/>
</dbReference>
<name>A0AAD3DQ91_9CHLO</name>
<evidence type="ECO:0000256" key="7">
    <source>
        <dbReference type="SAM" id="MobiDB-lite"/>
    </source>
</evidence>
<evidence type="ECO:0000256" key="1">
    <source>
        <dbReference type="ARBA" id="ARBA00004123"/>
    </source>
</evidence>
<feature type="region of interest" description="Disordered" evidence="7">
    <location>
        <begin position="122"/>
        <end position="189"/>
    </location>
</feature>
<dbReference type="Proteomes" id="UP001054857">
    <property type="component" value="Unassembled WGS sequence"/>
</dbReference>
<sequence>GGGGPGGGAALPPPPWSLEEWHVKGLEEEDEGDPLEALAQAEAGDGGDDGRDVGGGACGVLGTAVWEGGEEEGEGEEGGGEVAQVTPPPMDTVPRLHQPPPADTGLPLDAATAAAAAALTAAAAPQGTTDTTGAAGTYTSSEADHPITGAASVPQPTTCNERQPHITPHHLPQPPPQPPDEDAARVRQQQQQRLRSYWLRPVVQWDPYERLLLAGALVVWGLRGAVRRELGYTCSAG</sequence>
<keyword evidence="9" id="KW-1185">Reference proteome</keyword>
<evidence type="ECO:0000256" key="4">
    <source>
        <dbReference type="ARBA" id="ARBA00022763"/>
    </source>
</evidence>
<gene>
    <name evidence="8" type="ORF">Agub_g5057</name>
</gene>
<dbReference type="GO" id="GO:0005634">
    <property type="term" value="C:nucleus"/>
    <property type="evidence" value="ECO:0007669"/>
    <property type="project" value="UniProtKB-SubCell"/>
</dbReference>
<feature type="compositionally biased region" description="Acidic residues" evidence="7">
    <location>
        <begin position="68"/>
        <end position="79"/>
    </location>
</feature>
<dbReference type="AlphaFoldDB" id="A0AAD3DQ91"/>
<keyword evidence="2" id="KW-0808">Transferase</keyword>
<protein>
    <submittedName>
        <fullName evidence="8">Uncharacterized protein</fullName>
    </submittedName>
</protein>
<organism evidence="8 9">
    <name type="scientific">Astrephomene gubernaculifera</name>
    <dbReference type="NCBI Taxonomy" id="47775"/>
    <lineage>
        <taxon>Eukaryota</taxon>
        <taxon>Viridiplantae</taxon>
        <taxon>Chlorophyta</taxon>
        <taxon>core chlorophytes</taxon>
        <taxon>Chlorophyceae</taxon>
        <taxon>CS clade</taxon>
        <taxon>Chlamydomonadales</taxon>
        <taxon>Astrephomenaceae</taxon>
        <taxon>Astrephomene</taxon>
    </lineage>
</organism>
<feature type="compositionally biased region" description="Low complexity" evidence="7">
    <location>
        <begin position="122"/>
        <end position="139"/>
    </location>
</feature>
<feature type="non-terminal residue" evidence="8">
    <location>
        <position position="237"/>
    </location>
</feature>
<comment type="caution">
    <text evidence="8">The sequence shown here is derived from an EMBL/GenBank/DDBJ whole genome shotgun (WGS) entry which is preliminary data.</text>
</comment>
<proteinExistence type="predicted"/>